<dbReference type="AlphaFoldDB" id="A0A2I0VSV4"/>
<proteinExistence type="predicted"/>
<name>A0A2I0VSV4_9ASPA</name>
<dbReference type="Proteomes" id="UP000233837">
    <property type="component" value="Unassembled WGS sequence"/>
</dbReference>
<dbReference type="EMBL" id="KZ503267">
    <property type="protein sequence ID" value="PKU66492.1"/>
    <property type="molecule type" value="Genomic_DNA"/>
</dbReference>
<sequence>MEHSDGAISNVRRHADSAKSHAILIINHVKLASVAAKPTLQCQGASSFHTTAAPPCQVPWLLNLSIYLL</sequence>
<evidence type="ECO:0000313" key="2">
    <source>
        <dbReference type="Proteomes" id="UP000233837"/>
    </source>
</evidence>
<protein>
    <submittedName>
        <fullName evidence="1">Uncharacterized protein</fullName>
    </submittedName>
</protein>
<keyword evidence="2" id="KW-1185">Reference proteome</keyword>
<accession>A0A2I0VSV4</accession>
<reference evidence="1 2" key="2">
    <citation type="journal article" date="2017" name="Nature">
        <title>The Apostasia genome and the evolution of orchids.</title>
        <authorList>
            <person name="Zhang G.Q."/>
            <person name="Liu K.W."/>
            <person name="Li Z."/>
            <person name="Lohaus R."/>
            <person name="Hsiao Y.Y."/>
            <person name="Niu S.C."/>
            <person name="Wang J.Y."/>
            <person name="Lin Y.C."/>
            <person name="Xu Q."/>
            <person name="Chen L.J."/>
            <person name="Yoshida K."/>
            <person name="Fujiwara S."/>
            <person name="Wang Z.W."/>
            <person name="Zhang Y.Q."/>
            <person name="Mitsuda N."/>
            <person name="Wang M."/>
            <person name="Liu G.H."/>
            <person name="Pecoraro L."/>
            <person name="Huang H.X."/>
            <person name="Xiao X.J."/>
            <person name="Lin M."/>
            <person name="Wu X.Y."/>
            <person name="Wu W.L."/>
            <person name="Chen Y.Y."/>
            <person name="Chang S.B."/>
            <person name="Sakamoto S."/>
            <person name="Ohme-Takagi M."/>
            <person name="Yagi M."/>
            <person name="Zeng S.J."/>
            <person name="Shen C.Y."/>
            <person name="Yeh C.M."/>
            <person name="Luo Y.B."/>
            <person name="Tsai W.C."/>
            <person name="Van de Peer Y."/>
            <person name="Liu Z.J."/>
        </authorList>
    </citation>
    <scope>NUCLEOTIDE SEQUENCE [LARGE SCALE GENOMIC DNA]</scope>
    <source>
        <tissue evidence="1">The whole plant</tissue>
    </source>
</reference>
<reference evidence="1 2" key="1">
    <citation type="journal article" date="2016" name="Sci. Rep.">
        <title>The Dendrobium catenatum Lindl. genome sequence provides insights into polysaccharide synthase, floral development and adaptive evolution.</title>
        <authorList>
            <person name="Zhang G.Q."/>
            <person name="Xu Q."/>
            <person name="Bian C."/>
            <person name="Tsai W.C."/>
            <person name="Yeh C.M."/>
            <person name="Liu K.W."/>
            <person name="Yoshida K."/>
            <person name="Zhang L.S."/>
            <person name="Chang S.B."/>
            <person name="Chen F."/>
            <person name="Shi Y."/>
            <person name="Su Y.Y."/>
            <person name="Zhang Y.Q."/>
            <person name="Chen L.J."/>
            <person name="Yin Y."/>
            <person name="Lin M."/>
            <person name="Huang H."/>
            <person name="Deng H."/>
            <person name="Wang Z.W."/>
            <person name="Zhu S.L."/>
            <person name="Zhao X."/>
            <person name="Deng C."/>
            <person name="Niu S.C."/>
            <person name="Huang J."/>
            <person name="Wang M."/>
            <person name="Liu G.H."/>
            <person name="Yang H.J."/>
            <person name="Xiao X.J."/>
            <person name="Hsiao Y.Y."/>
            <person name="Wu W.L."/>
            <person name="Chen Y.Y."/>
            <person name="Mitsuda N."/>
            <person name="Ohme-Takagi M."/>
            <person name="Luo Y.B."/>
            <person name="Van de Peer Y."/>
            <person name="Liu Z.J."/>
        </authorList>
    </citation>
    <scope>NUCLEOTIDE SEQUENCE [LARGE SCALE GENOMIC DNA]</scope>
    <source>
        <tissue evidence="1">The whole plant</tissue>
    </source>
</reference>
<organism evidence="1 2">
    <name type="scientific">Dendrobium catenatum</name>
    <dbReference type="NCBI Taxonomy" id="906689"/>
    <lineage>
        <taxon>Eukaryota</taxon>
        <taxon>Viridiplantae</taxon>
        <taxon>Streptophyta</taxon>
        <taxon>Embryophyta</taxon>
        <taxon>Tracheophyta</taxon>
        <taxon>Spermatophyta</taxon>
        <taxon>Magnoliopsida</taxon>
        <taxon>Liliopsida</taxon>
        <taxon>Asparagales</taxon>
        <taxon>Orchidaceae</taxon>
        <taxon>Epidendroideae</taxon>
        <taxon>Malaxideae</taxon>
        <taxon>Dendrobiinae</taxon>
        <taxon>Dendrobium</taxon>
    </lineage>
</organism>
<evidence type="ECO:0000313" key="1">
    <source>
        <dbReference type="EMBL" id="PKU66492.1"/>
    </source>
</evidence>
<gene>
    <name evidence="1" type="ORF">MA16_Dca006820</name>
</gene>